<evidence type="ECO:0000256" key="1">
    <source>
        <dbReference type="ARBA" id="ARBA00007801"/>
    </source>
</evidence>
<gene>
    <name evidence="8" type="ORF">BN869_000007291_1</name>
</gene>
<sequence>MPVFQETAHKERDLRINPTIEPPLPRLTPHPDLSAVRDGIERHEVVIIGAGPAGMMCTLLLARYGLGDSLVCYDAKPGTLKAGQADGLQPRTLEVLKSLDIADEIINHGCHMSEVAFWNPKPKSSPQDPPAIERTSFAPDVVVAARYKHEVTIHQGRIERILENNLDQYASNVIRRSSRFVGFQLDEEGDAEFPVKFEIEQEGPDGAKTTRTGRTKYLVGADGAHSAVRRSMGLELAGETTDHIWGVLDFVADTDFPDVRKRSAIHSDAGSVMIIPRERIQSGEYLTRLYVQTVEEVDPSEEAGVNGSGSNGVKSKEKSKSRRAGITLESILEQAGRVFQPYEIKIKEGTEVDWWAAYQIGQRMTPKFSLQDSKGHDRVFIAGDACHTHSPKAGQGMNVSMMDSYNLAWKLTHQIHGLSPQTEGPSVLSTYGFERTTIAKMLIEFDTQFSSMFSGKIDSDKSVEGLTHQQFLKVFSDGSGFTSGCGIEYPAGILVEPPSPGNGYPVTGDNYLHGTLKPGRRLLNSKVRRYADANLRDLQDDFISTGRFRVLAFTSLDLVQKEGRSAKSLTQVGQSILPSFPAGTVELVVLHPFLERSFEWVDIPGTVKKLAEMRFHGPIDDSLYSTYGVDTNEGALVVVRPDGYVGVISSLVDVAQVDSYLSKSLVKV</sequence>
<keyword evidence="3" id="KW-0274">FAD</keyword>
<evidence type="ECO:0000259" key="7">
    <source>
        <dbReference type="Pfam" id="PF07976"/>
    </source>
</evidence>
<dbReference type="EMBL" id="CDPU01000022">
    <property type="protein sequence ID" value="CEO51233.1"/>
    <property type="molecule type" value="Genomic_DNA"/>
</dbReference>
<accession>A0A0B7K1H9</accession>
<evidence type="ECO:0000256" key="5">
    <source>
        <dbReference type="SAM" id="MobiDB-lite"/>
    </source>
</evidence>
<dbReference type="GO" id="GO:0016709">
    <property type="term" value="F:oxidoreductase activity, acting on paired donors, with incorporation or reduction of molecular oxygen, NAD(P)H as one donor, and incorporation of one atom of oxygen"/>
    <property type="evidence" value="ECO:0007669"/>
    <property type="project" value="UniProtKB-ARBA"/>
</dbReference>
<dbReference type="InterPro" id="IPR050641">
    <property type="entry name" value="RIFMO-like"/>
</dbReference>
<dbReference type="Pfam" id="PF01494">
    <property type="entry name" value="FAD_binding_3"/>
    <property type="match status" value="1"/>
</dbReference>
<evidence type="ECO:0000256" key="2">
    <source>
        <dbReference type="ARBA" id="ARBA00022630"/>
    </source>
</evidence>
<evidence type="ECO:0000256" key="3">
    <source>
        <dbReference type="ARBA" id="ARBA00022827"/>
    </source>
</evidence>
<name>A0A0B7K1H9_BIOOC</name>
<dbReference type="InterPro" id="IPR012941">
    <property type="entry name" value="Phe_hydrox_C_dim_dom"/>
</dbReference>
<dbReference type="PANTHER" id="PTHR43004:SF15">
    <property type="entry name" value="MONOOXYGENASE, PUTATIVE (AFU_ORTHOLOGUE AFUA_6G03030)-RELATED"/>
    <property type="match status" value="1"/>
</dbReference>
<dbReference type="InterPro" id="IPR036188">
    <property type="entry name" value="FAD/NAD-bd_sf"/>
</dbReference>
<dbReference type="PRINTS" id="PR00420">
    <property type="entry name" value="RNGMNOXGNASE"/>
</dbReference>
<dbReference type="InterPro" id="IPR002938">
    <property type="entry name" value="FAD-bd"/>
</dbReference>
<dbReference type="PANTHER" id="PTHR43004">
    <property type="entry name" value="TRK SYSTEM POTASSIUM UPTAKE PROTEIN"/>
    <property type="match status" value="1"/>
</dbReference>
<evidence type="ECO:0000256" key="4">
    <source>
        <dbReference type="ARBA" id="ARBA00023002"/>
    </source>
</evidence>
<evidence type="ECO:0000313" key="8">
    <source>
        <dbReference type="EMBL" id="CEO51233.1"/>
    </source>
</evidence>
<dbReference type="Gene3D" id="3.50.50.60">
    <property type="entry name" value="FAD/NAD(P)-binding domain"/>
    <property type="match status" value="1"/>
</dbReference>
<dbReference type="SUPFAM" id="SSF51905">
    <property type="entry name" value="FAD/NAD(P)-binding domain"/>
    <property type="match status" value="1"/>
</dbReference>
<evidence type="ECO:0008006" key="9">
    <source>
        <dbReference type="Google" id="ProtNLM"/>
    </source>
</evidence>
<protein>
    <recommendedName>
        <fullName evidence="9">FAD-binding domain-containing protein</fullName>
    </recommendedName>
</protein>
<dbReference type="GO" id="GO:0071949">
    <property type="term" value="F:FAD binding"/>
    <property type="evidence" value="ECO:0007669"/>
    <property type="project" value="InterPro"/>
</dbReference>
<keyword evidence="4" id="KW-0560">Oxidoreductase</keyword>
<organism evidence="8">
    <name type="scientific">Bionectria ochroleuca</name>
    <name type="common">Gliocladium roseum</name>
    <dbReference type="NCBI Taxonomy" id="29856"/>
    <lineage>
        <taxon>Eukaryota</taxon>
        <taxon>Fungi</taxon>
        <taxon>Dikarya</taxon>
        <taxon>Ascomycota</taxon>
        <taxon>Pezizomycotina</taxon>
        <taxon>Sordariomycetes</taxon>
        <taxon>Hypocreomycetidae</taxon>
        <taxon>Hypocreales</taxon>
        <taxon>Bionectriaceae</taxon>
        <taxon>Clonostachys</taxon>
    </lineage>
</organism>
<proteinExistence type="inferred from homology"/>
<dbReference type="Gene3D" id="3.30.9.10">
    <property type="entry name" value="D-Amino Acid Oxidase, subunit A, domain 2"/>
    <property type="match status" value="1"/>
</dbReference>
<dbReference type="Gene3D" id="3.40.30.20">
    <property type="match status" value="1"/>
</dbReference>
<dbReference type="CDD" id="cd02979">
    <property type="entry name" value="PHOX_C"/>
    <property type="match status" value="1"/>
</dbReference>
<keyword evidence="2" id="KW-0285">Flavoprotein</keyword>
<reference evidence="8" key="1">
    <citation type="submission" date="2015-01" db="EMBL/GenBank/DDBJ databases">
        <authorList>
            <person name="Durling Mikael"/>
        </authorList>
    </citation>
    <scope>NUCLEOTIDE SEQUENCE</scope>
</reference>
<dbReference type="AlphaFoldDB" id="A0A0B7K1H9"/>
<dbReference type="SUPFAM" id="SSF54373">
    <property type="entry name" value="FAD-linked reductases, C-terminal domain"/>
    <property type="match status" value="1"/>
</dbReference>
<dbReference type="SUPFAM" id="SSF52833">
    <property type="entry name" value="Thioredoxin-like"/>
    <property type="match status" value="1"/>
</dbReference>
<feature type="domain" description="Phenol hydroxylase-like C-terminal dimerisation" evidence="7">
    <location>
        <begin position="488"/>
        <end position="666"/>
    </location>
</feature>
<feature type="region of interest" description="Disordered" evidence="5">
    <location>
        <begin position="297"/>
        <end position="321"/>
    </location>
</feature>
<dbReference type="InterPro" id="IPR036249">
    <property type="entry name" value="Thioredoxin-like_sf"/>
</dbReference>
<dbReference type="Pfam" id="PF07976">
    <property type="entry name" value="Phe_hydrox_dim"/>
    <property type="match status" value="1"/>
</dbReference>
<evidence type="ECO:0000259" key="6">
    <source>
        <dbReference type="Pfam" id="PF01494"/>
    </source>
</evidence>
<dbReference type="InterPro" id="IPR038220">
    <property type="entry name" value="PHOX_C_sf"/>
</dbReference>
<feature type="domain" description="FAD-binding" evidence="6">
    <location>
        <begin position="44"/>
        <end position="445"/>
    </location>
</feature>
<comment type="similarity">
    <text evidence="1">Belongs to the PheA/TfdB FAD monooxygenase family.</text>
</comment>